<keyword evidence="2" id="KW-1003">Cell membrane</keyword>
<feature type="transmembrane region" description="Helical" evidence="6">
    <location>
        <begin position="6"/>
        <end position="25"/>
    </location>
</feature>
<dbReference type="Proteomes" id="UP000190637">
    <property type="component" value="Unassembled WGS sequence"/>
</dbReference>
<comment type="subcellular location">
    <subcellularLocation>
        <location evidence="1">Cell membrane</location>
        <topology evidence="1">Multi-pass membrane protein</topology>
    </subcellularLocation>
</comment>
<evidence type="ECO:0000256" key="4">
    <source>
        <dbReference type="ARBA" id="ARBA00022989"/>
    </source>
</evidence>
<organism evidence="8 9">
    <name type="scientific">Marinactinospora thermotolerans DSM 45154</name>
    <dbReference type="NCBI Taxonomy" id="1122192"/>
    <lineage>
        <taxon>Bacteria</taxon>
        <taxon>Bacillati</taxon>
        <taxon>Actinomycetota</taxon>
        <taxon>Actinomycetes</taxon>
        <taxon>Streptosporangiales</taxon>
        <taxon>Nocardiopsidaceae</taxon>
        <taxon>Marinactinospora</taxon>
    </lineage>
</organism>
<accession>A0A1T4T259</accession>
<evidence type="ECO:0000259" key="7">
    <source>
        <dbReference type="Pfam" id="PF00482"/>
    </source>
</evidence>
<keyword evidence="5 6" id="KW-0472">Membrane</keyword>
<proteinExistence type="predicted"/>
<dbReference type="RefSeq" id="WP_159457295.1">
    <property type="nucleotide sequence ID" value="NZ_FUWS01000013.1"/>
</dbReference>
<name>A0A1T4T259_9ACTN</name>
<dbReference type="OrthoDB" id="4337966at2"/>
<feature type="transmembrane region" description="Helical" evidence="6">
    <location>
        <begin position="214"/>
        <end position="233"/>
    </location>
</feature>
<protein>
    <submittedName>
        <fullName evidence="8">Tight adherence protein B</fullName>
    </submittedName>
</protein>
<evidence type="ECO:0000256" key="2">
    <source>
        <dbReference type="ARBA" id="ARBA00022475"/>
    </source>
</evidence>
<dbReference type="AlphaFoldDB" id="A0A1T4T259"/>
<dbReference type="STRING" id="1122192.SAMN02745673_04318"/>
<feature type="domain" description="Type II secretion system protein GspF" evidence="7">
    <location>
        <begin position="74"/>
        <end position="196"/>
    </location>
</feature>
<evidence type="ECO:0000256" key="3">
    <source>
        <dbReference type="ARBA" id="ARBA00022692"/>
    </source>
</evidence>
<keyword evidence="4 6" id="KW-1133">Transmembrane helix</keyword>
<dbReference type="GO" id="GO:0005886">
    <property type="term" value="C:plasma membrane"/>
    <property type="evidence" value="ECO:0007669"/>
    <property type="project" value="UniProtKB-SubCell"/>
</dbReference>
<evidence type="ECO:0000256" key="6">
    <source>
        <dbReference type="SAM" id="Phobius"/>
    </source>
</evidence>
<evidence type="ECO:0000313" key="9">
    <source>
        <dbReference type="Proteomes" id="UP000190637"/>
    </source>
</evidence>
<gene>
    <name evidence="8" type="ORF">SAMN02745673_04318</name>
</gene>
<dbReference type="PANTHER" id="PTHR35007">
    <property type="entry name" value="INTEGRAL MEMBRANE PROTEIN-RELATED"/>
    <property type="match status" value="1"/>
</dbReference>
<feature type="transmembrane region" description="Helical" evidence="6">
    <location>
        <begin position="184"/>
        <end position="202"/>
    </location>
</feature>
<dbReference type="EMBL" id="FUWS01000013">
    <property type="protein sequence ID" value="SKA34565.1"/>
    <property type="molecule type" value="Genomic_DNA"/>
</dbReference>
<dbReference type="PANTHER" id="PTHR35007:SF4">
    <property type="entry name" value="CONSERVED TRANSMEMBRANE PROTEIN-RELATED"/>
    <property type="match status" value="1"/>
</dbReference>
<keyword evidence="9" id="KW-1185">Reference proteome</keyword>
<evidence type="ECO:0000256" key="5">
    <source>
        <dbReference type="ARBA" id="ARBA00023136"/>
    </source>
</evidence>
<evidence type="ECO:0000256" key="1">
    <source>
        <dbReference type="ARBA" id="ARBA00004651"/>
    </source>
</evidence>
<evidence type="ECO:0000313" key="8">
    <source>
        <dbReference type="EMBL" id="SKA34565.1"/>
    </source>
</evidence>
<dbReference type="InterPro" id="IPR018076">
    <property type="entry name" value="T2SS_GspF_dom"/>
</dbReference>
<dbReference type="Pfam" id="PF00482">
    <property type="entry name" value="T2SSF"/>
    <property type="match status" value="1"/>
</dbReference>
<sequence>MPVPPFSPESLLVLGTAGWTVLCALPSPSAVRLRRIIGNAPLPSGSFWQRPHGWASAVLDRDRARRRRAAIDLCRATAAELRGGRAPSDALASAVDELDASVAADLGRVVAALRGGDDPVPALSRVAELPGFAGMRHVASCWRVAYDTGAGLADVMDRLADSLARDEAHLRELSAHLAGPRTTALLLSLLPVAGLLLAAALGTGPLRFLCTTPAGLVCLGGGLGLDVLGLYWVRRMSRGVTAWIESR</sequence>
<reference evidence="8 9" key="1">
    <citation type="submission" date="2017-02" db="EMBL/GenBank/DDBJ databases">
        <authorList>
            <person name="Peterson S.W."/>
        </authorList>
    </citation>
    <scope>NUCLEOTIDE SEQUENCE [LARGE SCALE GENOMIC DNA]</scope>
    <source>
        <strain evidence="8 9">DSM 45154</strain>
    </source>
</reference>
<keyword evidence="3 6" id="KW-0812">Transmembrane</keyword>